<reference evidence="5 6" key="1">
    <citation type="submission" date="2011-08" db="EMBL/GenBank/DDBJ databases">
        <title>The Genome Sequence of Eubacteriaceae bacterium ACC19a.</title>
        <authorList>
            <consortium name="The Broad Institute Genome Sequencing Platform"/>
            <person name="Earl A."/>
            <person name="Ward D."/>
            <person name="Feldgarden M."/>
            <person name="Gevers D."/>
            <person name="Sizova M."/>
            <person name="Hazen A."/>
            <person name="Epstein S."/>
            <person name="Young S.K."/>
            <person name="Zeng Q."/>
            <person name="Gargeya S."/>
            <person name="Fitzgerald M."/>
            <person name="Haas B."/>
            <person name="Abouelleil A."/>
            <person name="Alvarado L."/>
            <person name="Arachchi H.M."/>
            <person name="Berlin A."/>
            <person name="Brown A."/>
            <person name="Chapman S.B."/>
            <person name="Chen Z."/>
            <person name="Dunbar C."/>
            <person name="Freedman E."/>
            <person name="Gearin G."/>
            <person name="Gellesch M."/>
            <person name="Goldberg J."/>
            <person name="Griggs A."/>
            <person name="Gujja S."/>
            <person name="Heiman D."/>
            <person name="Howarth C."/>
            <person name="Larson L."/>
            <person name="Lui A."/>
            <person name="MacDonald P.J.P."/>
            <person name="Montmayeur A."/>
            <person name="Murphy C."/>
            <person name="Neiman D."/>
            <person name="Pearson M."/>
            <person name="Priest M."/>
            <person name="Roberts A."/>
            <person name="Saif S."/>
            <person name="Shea T."/>
            <person name="Shenoy N."/>
            <person name="Sisk P."/>
            <person name="Stolte C."/>
            <person name="Sykes S."/>
            <person name="Wortman J."/>
            <person name="Nusbaum C."/>
            <person name="Birren B."/>
        </authorList>
    </citation>
    <scope>NUCLEOTIDE SEQUENCE [LARGE SCALE GENOMIC DNA]</scope>
    <source>
        <strain evidence="5 6">ACC19a</strain>
    </source>
</reference>
<dbReference type="InterPro" id="IPR029058">
    <property type="entry name" value="AB_hydrolase_fold"/>
</dbReference>
<feature type="domain" description="Peptidase S9 prolyl oligopeptidase catalytic" evidence="4">
    <location>
        <begin position="428"/>
        <end position="634"/>
    </location>
</feature>
<dbReference type="InterPro" id="IPR001375">
    <property type="entry name" value="Peptidase_S9_cat"/>
</dbReference>
<gene>
    <name evidence="5" type="ORF">HMPREF9629_00780</name>
</gene>
<keyword evidence="2" id="KW-0645">Protease</keyword>
<dbReference type="PATRIC" id="fig|796937.3.peg.2015"/>
<evidence type="ECO:0000313" key="6">
    <source>
        <dbReference type="Proteomes" id="UP000006437"/>
    </source>
</evidence>
<keyword evidence="3" id="KW-0378">Hydrolase</keyword>
<dbReference type="Proteomes" id="UP000006437">
    <property type="component" value="Unassembled WGS sequence"/>
</dbReference>
<dbReference type="GO" id="GO:0006508">
    <property type="term" value="P:proteolysis"/>
    <property type="evidence" value="ECO:0007669"/>
    <property type="project" value="UniProtKB-KW"/>
</dbReference>
<proteinExistence type="inferred from homology"/>
<comment type="caution">
    <text evidence="5">The sequence shown here is derived from an EMBL/GenBank/DDBJ whole genome shotgun (WGS) entry which is preliminary data.</text>
</comment>
<accession>G9X323</accession>
<dbReference type="Pfam" id="PF00326">
    <property type="entry name" value="Peptidase_S9"/>
    <property type="match status" value="1"/>
</dbReference>
<dbReference type="GO" id="GO:0004252">
    <property type="term" value="F:serine-type endopeptidase activity"/>
    <property type="evidence" value="ECO:0007669"/>
    <property type="project" value="TreeGrafter"/>
</dbReference>
<dbReference type="HOGENOM" id="CLU_008615_2_2_9"/>
<evidence type="ECO:0000256" key="1">
    <source>
        <dbReference type="ARBA" id="ARBA00010040"/>
    </source>
</evidence>
<sequence>MINRDHIINDFKKFRFVNSFEKNPSSDMLMFKQIKMNYDKNVYESKLFCYKNGETFRIRTQKKLIISKFYDDYSIIYVSKSEKQSKRFKSIISIQDISAKKSNQDFNIPFDISDFFVIDKYTILVLSNEKIDEDIDKEDFKQEIERINFVENGAGYTYNDVGRLYLYNLSTQKYNKISDDYHVLDVTVDYKAKKIYYIANRIKQIYSPFNKVYSYDIGLGDNVCLYDKDDVEFTYINSLDSDMIVMASYQKDYGVNENIKLYRLKDNTLSLYADNKYGIGNSINSDIRYKTKGSIKKHKNALYFQLTKDEKCSIYKLENGNIELFFDNITSVDEYEFLQDELIVYGFDRQNIGEIYSYKNNLLKNITEFSQKFEKHINSYKLEEIEYNSNNSNMKGYILYPQNFDENKKYPAILCIHGGPKTLYSSNFIYEMYLLSKQGYFVFFTNPHGSDGKDNEFADIRGKYGTVDYDDLMNFTDIILQKYNAVDSSRLGVMGGSYGGYMTNCIIGKTDRFKVAVTQRCISNWISFYSTSDIGYYFATDQNGCNFDVQKLWEYSPLKNVKNIKTPTLIIHSDEDYRCPLEQAVQMFTHLKLNNIKTKLVIYKGENHDLSRTGKIKSRVSRLEQILKWFEQNL</sequence>
<comment type="similarity">
    <text evidence="1">Belongs to the peptidase S9C family.</text>
</comment>
<evidence type="ECO:0000256" key="3">
    <source>
        <dbReference type="ARBA" id="ARBA00022801"/>
    </source>
</evidence>
<dbReference type="Gene3D" id="3.40.50.1820">
    <property type="entry name" value="alpha/beta hydrolase"/>
    <property type="match status" value="1"/>
</dbReference>
<dbReference type="SUPFAM" id="SSF53474">
    <property type="entry name" value="alpha/beta-Hydrolases"/>
    <property type="match status" value="1"/>
</dbReference>
<dbReference type="FunFam" id="3.40.50.1820:FF:000028">
    <property type="entry name" value="S9 family peptidase"/>
    <property type="match status" value="1"/>
</dbReference>
<evidence type="ECO:0000259" key="4">
    <source>
        <dbReference type="Pfam" id="PF00326"/>
    </source>
</evidence>
<dbReference type="AlphaFoldDB" id="G9X323"/>
<dbReference type="EMBL" id="AFZE01000057">
    <property type="protein sequence ID" value="EHL10565.1"/>
    <property type="molecule type" value="Genomic_DNA"/>
</dbReference>
<evidence type="ECO:0000313" key="5">
    <source>
        <dbReference type="EMBL" id="EHL10565.1"/>
    </source>
</evidence>
<dbReference type="PANTHER" id="PTHR42776">
    <property type="entry name" value="SERINE PEPTIDASE S9 FAMILY MEMBER"/>
    <property type="match status" value="1"/>
</dbReference>
<dbReference type="SUPFAM" id="SSF82171">
    <property type="entry name" value="DPP6 N-terminal domain-like"/>
    <property type="match status" value="1"/>
</dbReference>
<name>G9X323_9FIRM</name>
<dbReference type="MEROPS" id="S09.071"/>
<dbReference type="BioCyc" id="EBAC796937-HMP:GMGH-782-MONOMER"/>
<evidence type="ECO:0000256" key="2">
    <source>
        <dbReference type="ARBA" id="ARBA00022670"/>
    </source>
</evidence>
<dbReference type="RefSeq" id="WP_009525015.1">
    <property type="nucleotide sequence ID" value="NZ_JH414549.1"/>
</dbReference>
<protein>
    <recommendedName>
        <fullName evidence="4">Peptidase S9 prolyl oligopeptidase catalytic domain-containing protein</fullName>
    </recommendedName>
</protein>
<dbReference type="PANTHER" id="PTHR42776:SF27">
    <property type="entry name" value="DIPEPTIDYL PEPTIDASE FAMILY MEMBER 6"/>
    <property type="match status" value="1"/>
</dbReference>
<organism evidence="5 6">
    <name type="scientific">Peptoanaerobacter stomatis</name>
    <dbReference type="NCBI Taxonomy" id="796937"/>
    <lineage>
        <taxon>Bacteria</taxon>
        <taxon>Bacillati</taxon>
        <taxon>Bacillota</taxon>
        <taxon>Clostridia</taxon>
        <taxon>Peptostreptococcales</taxon>
        <taxon>Filifactoraceae</taxon>
        <taxon>Peptoanaerobacter</taxon>
    </lineage>
</organism>